<dbReference type="EC" id="2.3.2.3" evidence="6"/>
<evidence type="ECO:0000256" key="6">
    <source>
        <dbReference type="RuleBase" id="RU363042"/>
    </source>
</evidence>
<keyword evidence="6" id="KW-0808">Transferase</keyword>
<gene>
    <name evidence="6" type="primary">mprF</name>
    <name evidence="7" type="ORF">KTH89_05845</name>
</gene>
<evidence type="ECO:0000313" key="7">
    <source>
        <dbReference type="EMBL" id="MBU9736053.1"/>
    </source>
</evidence>
<keyword evidence="5 6" id="KW-0472">Membrane</keyword>
<feature type="transmembrane region" description="Helical" evidence="6">
    <location>
        <begin position="83"/>
        <end position="103"/>
    </location>
</feature>
<evidence type="ECO:0000313" key="8">
    <source>
        <dbReference type="Proteomes" id="UP000712157"/>
    </source>
</evidence>
<comment type="similarity">
    <text evidence="6">Belongs to the LPG synthase family.</text>
</comment>
<keyword evidence="3 6" id="KW-0812">Transmembrane</keyword>
<evidence type="ECO:0000256" key="2">
    <source>
        <dbReference type="ARBA" id="ARBA00022475"/>
    </source>
</evidence>
<comment type="catalytic activity">
    <reaction evidence="6">
        <text>L-lysyl-tRNA(Lys) + a 1,2-diacyl-sn-glycero-3-phospho-(1'-sn-glycerol) = a 1,2-diacyl-sn-glycero-3-phospho-1'-(3'-O-L-lysyl)-sn-glycerol + tRNA(Lys)</text>
        <dbReference type="Rhea" id="RHEA:10668"/>
        <dbReference type="Rhea" id="RHEA-COMP:9696"/>
        <dbReference type="Rhea" id="RHEA-COMP:9697"/>
        <dbReference type="ChEBI" id="CHEBI:64716"/>
        <dbReference type="ChEBI" id="CHEBI:75792"/>
        <dbReference type="ChEBI" id="CHEBI:78442"/>
        <dbReference type="ChEBI" id="CHEBI:78529"/>
        <dbReference type="EC" id="2.3.2.3"/>
    </reaction>
</comment>
<evidence type="ECO:0000256" key="1">
    <source>
        <dbReference type="ARBA" id="ARBA00004651"/>
    </source>
</evidence>
<name>A0A949NG64_9FIRM</name>
<protein>
    <recommendedName>
        <fullName evidence="6">Phosphatidylglycerol lysyltransferase</fullName>
        <ecNumber evidence="6">2.3.2.3</ecNumber>
    </recommendedName>
    <alternativeName>
        <fullName evidence="6">Lysylphosphatidylglycerol synthase</fullName>
    </alternativeName>
</protein>
<keyword evidence="8" id="KW-1185">Reference proteome</keyword>
<comment type="subcellular location">
    <subcellularLocation>
        <location evidence="1 6">Cell membrane</location>
        <topology evidence="1 6">Multi-pass membrane protein</topology>
    </subcellularLocation>
</comment>
<dbReference type="Proteomes" id="UP000712157">
    <property type="component" value="Unassembled WGS sequence"/>
</dbReference>
<dbReference type="NCBIfam" id="TIGR00374">
    <property type="entry name" value="flippase-like domain"/>
    <property type="match status" value="1"/>
</dbReference>
<dbReference type="GO" id="GO:0005886">
    <property type="term" value="C:plasma membrane"/>
    <property type="evidence" value="ECO:0007669"/>
    <property type="project" value="UniProtKB-SubCell"/>
</dbReference>
<keyword evidence="6" id="KW-0443">Lipid metabolism</keyword>
<feature type="transmembrane region" description="Helical" evidence="6">
    <location>
        <begin position="321"/>
        <end position="340"/>
    </location>
</feature>
<comment type="function">
    <text evidence="6">Catalyzes the transfer of a lysyl group from L-lysyl-tRNA(Lys) to membrane-bound phosphatidylglycerol (PG), which produces lysylphosphatidylglycerol (LPG), a major component of the bacterial membrane with a positive net charge. LPG synthesis contributes to bacterial virulence as it is involved in the resistance mechanism against cationic antimicrobial peptides (CAMP) produces by the host's immune system (defensins, cathelicidins) and by the competing microorganisms.</text>
</comment>
<sequence>MNDTAKPKKQAGGILLLLALTALTVWIFLKDYSPQQLIEALGKANPLYLLAGLGMMFVFVGCEAVNMKLIFHDLALTVPFRRCIGYAFIGFYFSSITPSSSGGQPMQMYYMNKDRIPVTYSSVAIFFIVLLYQIAMLLLGGLMWLIRPGLAGQMAGKLGLLLVYGVIMNAAAVAGILLIMYSKRAVPFLVNAAVRFGNRLHLIREPEATRSRLQESVRTYHEKTGYVKKNPSLFFKVLFVTMVQMTALNLVPWFVYCGLGFSGHGFLDFLACQSILTISVSAVPLPGAVGAAEGGFLWAFGLLFPQSALAAAMIVSRGISFYLFLFISFIVCFMIHLRIFGRRRKKDLTYA</sequence>
<accession>A0A949NG64</accession>
<dbReference type="Pfam" id="PF03706">
    <property type="entry name" value="LPG_synthase_TM"/>
    <property type="match status" value="1"/>
</dbReference>
<feature type="transmembrane region" description="Helical" evidence="6">
    <location>
        <begin position="12"/>
        <end position="29"/>
    </location>
</feature>
<comment type="caution">
    <text evidence="7">The sequence shown here is derived from an EMBL/GenBank/DDBJ whole genome shotgun (WGS) entry which is preliminary data.</text>
</comment>
<dbReference type="GO" id="GO:0006629">
    <property type="term" value="P:lipid metabolic process"/>
    <property type="evidence" value="ECO:0007669"/>
    <property type="project" value="UniProtKB-KW"/>
</dbReference>
<dbReference type="GO" id="GO:0046677">
    <property type="term" value="P:response to antibiotic"/>
    <property type="evidence" value="ECO:0007669"/>
    <property type="project" value="UniProtKB-KW"/>
</dbReference>
<evidence type="ECO:0000256" key="5">
    <source>
        <dbReference type="ARBA" id="ARBA00023136"/>
    </source>
</evidence>
<feature type="transmembrane region" description="Helical" evidence="6">
    <location>
        <begin position="158"/>
        <end position="179"/>
    </location>
</feature>
<keyword evidence="4 6" id="KW-1133">Transmembrane helix</keyword>
<dbReference type="PANTHER" id="PTHR37693:SF1">
    <property type="entry name" value="INTEGRAL MEMBRANE PROTEIN"/>
    <property type="match status" value="1"/>
</dbReference>
<feature type="transmembrane region" description="Helical" evidence="6">
    <location>
        <begin position="123"/>
        <end position="146"/>
    </location>
</feature>
<dbReference type="GO" id="GO:0050071">
    <property type="term" value="F:phosphatidylglycerol lysyltransferase activity"/>
    <property type="evidence" value="ECO:0007669"/>
    <property type="project" value="UniProtKB-EC"/>
</dbReference>
<proteinExistence type="inferred from homology"/>
<dbReference type="AlphaFoldDB" id="A0A949NG64"/>
<feature type="transmembrane region" description="Helical" evidence="6">
    <location>
        <begin position="233"/>
        <end position="255"/>
    </location>
</feature>
<dbReference type="EMBL" id="JAHQCW010000006">
    <property type="protein sequence ID" value="MBU9736053.1"/>
    <property type="molecule type" value="Genomic_DNA"/>
</dbReference>
<keyword evidence="2" id="KW-1003">Cell membrane</keyword>
<evidence type="ECO:0000256" key="3">
    <source>
        <dbReference type="ARBA" id="ARBA00022692"/>
    </source>
</evidence>
<organism evidence="7 8">
    <name type="scientific">Diplocloster agilis</name>
    <dbReference type="NCBI Taxonomy" id="2850323"/>
    <lineage>
        <taxon>Bacteria</taxon>
        <taxon>Bacillati</taxon>
        <taxon>Bacillota</taxon>
        <taxon>Clostridia</taxon>
        <taxon>Lachnospirales</taxon>
        <taxon>Lachnospiraceae</taxon>
        <taxon>Diplocloster</taxon>
    </lineage>
</organism>
<dbReference type="InterPro" id="IPR022791">
    <property type="entry name" value="L-PG_synthase/AglD"/>
</dbReference>
<dbReference type="PANTHER" id="PTHR37693">
    <property type="entry name" value="PHOSPHATIDYLGLYCEROL LYSYLTRANSFERASE"/>
    <property type="match status" value="1"/>
</dbReference>
<keyword evidence="6" id="KW-0046">Antibiotic resistance</keyword>
<evidence type="ECO:0000256" key="4">
    <source>
        <dbReference type="ARBA" id="ARBA00022989"/>
    </source>
</evidence>
<dbReference type="RefSeq" id="WP_238721013.1">
    <property type="nucleotide sequence ID" value="NZ_JAHQCW010000006.1"/>
</dbReference>
<feature type="transmembrane region" description="Helical" evidence="6">
    <location>
        <begin position="49"/>
        <end position="71"/>
    </location>
</feature>
<reference evidence="7" key="1">
    <citation type="submission" date="2021-06" db="EMBL/GenBank/DDBJ databases">
        <title>Description of novel taxa of the family Lachnospiraceae.</title>
        <authorList>
            <person name="Chaplin A.V."/>
            <person name="Sokolova S.R."/>
            <person name="Pikina A.P."/>
            <person name="Korzhanova M."/>
            <person name="Belova V."/>
            <person name="Korostin D."/>
            <person name="Efimov B.A."/>
        </authorList>
    </citation>
    <scope>NUCLEOTIDE SEQUENCE</scope>
    <source>
        <strain evidence="7">ASD5720</strain>
    </source>
</reference>